<feature type="domain" description="Uroporphyrinogen decarboxylase (URO-D)" evidence="11">
    <location>
        <begin position="137"/>
        <end position="153"/>
    </location>
</feature>
<keyword evidence="4 7" id="KW-0210">Decarboxylase</keyword>
<gene>
    <name evidence="7" type="primary">hemE</name>
    <name evidence="12" type="ORF">SAMN06265368_2987</name>
</gene>
<dbReference type="EC" id="4.1.1.37" evidence="3 7"/>
<dbReference type="InterPro" id="IPR006361">
    <property type="entry name" value="Uroporphyrinogen_deCO2ase_HemE"/>
</dbReference>
<evidence type="ECO:0000256" key="8">
    <source>
        <dbReference type="RuleBase" id="RU000554"/>
    </source>
</evidence>
<protein>
    <recommendedName>
        <fullName evidence="3 7">Uroporphyrinogen decarboxylase</fullName>
        <shortName evidence="7">UPD</shortName>
        <shortName evidence="7">URO-D</shortName>
        <ecNumber evidence="3 7">4.1.1.37</ecNumber>
    </recommendedName>
</protein>
<dbReference type="HAMAP" id="MF_00218">
    <property type="entry name" value="URO_D"/>
    <property type="match status" value="1"/>
</dbReference>
<comment type="catalytic activity">
    <reaction evidence="7 8">
        <text>uroporphyrinogen III + 4 H(+) = coproporphyrinogen III + 4 CO2</text>
        <dbReference type="Rhea" id="RHEA:19865"/>
        <dbReference type="ChEBI" id="CHEBI:15378"/>
        <dbReference type="ChEBI" id="CHEBI:16526"/>
        <dbReference type="ChEBI" id="CHEBI:57308"/>
        <dbReference type="ChEBI" id="CHEBI:57309"/>
        <dbReference type="EC" id="4.1.1.37"/>
    </reaction>
</comment>
<dbReference type="RefSeq" id="WP_097154254.1">
    <property type="nucleotide sequence ID" value="NZ_OBEL01000003.1"/>
</dbReference>
<feature type="binding site" evidence="7">
    <location>
        <position position="320"/>
    </location>
    <ligand>
        <name>substrate</name>
    </ligand>
</feature>
<dbReference type="SUPFAM" id="SSF51726">
    <property type="entry name" value="UROD/MetE-like"/>
    <property type="match status" value="1"/>
</dbReference>
<feature type="binding site" evidence="7">
    <location>
        <begin position="24"/>
        <end position="28"/>
    </location>
    <ligand>
        <name>substrate</name>
    </ligand>
</feature>
<dbReference type="Gene3D" id="3.20.20.210">
    <property type="match status" value="1"/>
</dbReference>
<proteinExistence type="inferred from homology"/>
<evidence type="ECO:0000256" key="3">
    <source>
        <dbReference type="ARBA" id="ARBA00012288"/>
    </source>
</evidence>
<comment type="subunit">
    <text evidence="7">Homodimer.</text>
</comment>
<dbReference type="EMBL" id="OBEL01000003">
    <property type="protein sequence ID" value="SNZ19891.1"/>
    <property type="molecule type" value="Genomic_DNA"/>
</dbReference>
<dbReference type="PANTHER" id="PTHR21091">
    <property type="entry name" value="METHYLTETRAHYDROFOLATE:HOMOCYSTEINE METHYLTRANSFERASE RELATED"/>
    <property type="match status" value="1"/>
</dbReference>
<evidence type="ECO:0000256" key="1">
    <source>
        <dbReference type="ARBA" id="ARBA00004804"/>
    </source>
</evidence>
<dbReference type="InterPro" id="IPR038071">
    <property type="entry name" value="UROD/MetE-like_sf"/>
</dbReference>
<evidence type="ECO:0000256" key="7">
    <source>
        <dbReference type="HAMAP-Rule" id="MF_00218"/>
    </source>
</evidence>
<keyword evidence="6 7" id="KW-0627">Porphyrin biosynthesis</keyword>
<dbReference type="GO" id="GO:0005829">
    <property type="term" value="C:cytosol"/>
    <property type="evidence" value="ECO:0007669"/>
    <property type="project" value="TreeGrafter"/>
</dbReference>
<feature type="binding site" evidence="7">
    <location>
        <position position="74"/>
    </location>
    <ligand>
        <name>substrate</name>
    </ligand>
</feature>
<dbReference type="PROSITE" id="PS00907">
    <property type="entry name" value="UROD_2"/>
    <property type="match status" value="1"/>
</dbReference>
<dbReference type="UniPathway" id="UPA00251">
    <property type="reaction ID" value="UER00321"/>
</dbReference>
<accession>A0A285PJ43</accession>
<feature type="domain" description="Uroporphyrinogen decarboxylase (URO-D)" evidence="10">
    <location>
        <begin position="19"/>
        <end position="28"/>
    </location>
</feature>
<feature type="site" description="Transition state stabilizer" evidence="7">
    <location>
        <position position="74"/>
    </location>
</feature>
<keyword evidence="5 7" id="KW-0456">Lyase</keyword>
<dbReference type="GO" id="GO:0019353">
    <property type="term" value="P:protoporphyrinogen IX biosynthetic process from glutamate"/>
    <property type="evidence" value="ECO:0007669"/>
    <property type="project" value="TreeGrafter"/>
</dbReference>
<dbReference type="Proteomes" id="UP000219439">
    <property type="component" value="Unassembled WGS sequence"/>
</dbReference>
<feature type="binding site" evidence="7">
    <location>
        <position position="204"/>
    </location>
    <ligand>
        <name>substrate</name>
    </ligand>
</feature>
<dbReference type="CDD" id="cd00717">
    <property type="entry name" value="URO-D"/>
    <property type="match status" value="1"/>
</dbReference>
<dbReference type="PANTHER" id="PTHR21091:SF169">
    <property type="entry name" value="UROPORPHYRINOGEN DECARBOXYLASE"/>
    <property type="match status" value="1"/>
</dbReference>
<sequence length="344" mass="37828">MSNRRLLNVLNGQTEKVPPIWLMRQAGRYLPEYRATRAEAGGFLDLCYNPEFATEVTLQPIRRFGFDGAILFSDILVVPDALDRSVRFVQGEGPQLDPISPAEIAQLDPEKVLTGLTPVFEAVESIRGALPSETTFLGFCGAPWTVATYMIAGHGTPDQAPARLFARREPEAFKALIDVLVEASILYLIKQLKCGADAVQIFDSWAGVLDDALFMSASQDPIRRICEGVRAEIPDAKIIGFPKGAGQRLLEFVEATGVNAVGLDWTVPLDWARDELQGKTALQGNLDPTLLITGGQDLDESVDRIMEAWSDGPFIFNLGHGITPQGNIDYVHQLIDRIRSYDKS</sequence>
<keyword evidence="7" id="KW-0963">Cytoplasm</keyword>
<organism evidence="12 13">
    <name type="scientific">Cohaesibacter gelatinilyticus</name>
    <dbReference type="NCBI Taxonomy" id="372072"/>
    <lineage>
        <taxon>Bacteria</taxon>
        <taxon>Pseudomonadati</taxon>
        <taxon>Pseudomonadota</taxon>
        <taxon>Alphaproteobacteria</taxon>
        <taxon>Hyphomicrobiales</taxon>
        <taxon>Cohaesibacteraceae</taxon>
    </lineage>
</organism>
<dbReference type="GO" id="GO:0004853">
    <property type="term" value="F:uroporphyrinogen decarboxylase activity"/>
    <property type="evidence" value="ECO:0007669"/>
    <property type="project" value="UniProtKB-UniRule"/>
</dbReference>
<evidence type="ECO:0000259" key="11">
    <source>
        <dbReference type="PROSITE" id="PS00907"/>
    </source>
</evidence>
<evidence type="ECO:0000256" key="6">
    <source>
        <dbReference type="ARBA" id="ARBA00023244"/>
    </source>
</evidence>
<dbReference type="PROSITE" id="PS00906">
    <property type="entry name" value="UROD_1"/>
    <property type="match status" value="1"/>
</dbReference>
<dbReference type="AlphaFoldDB" id="A0A285PJ43"/>
<evidence type="ECO:0000256" key="5">
    <source>
        <dbReference type="ARBA" id="ARBA00023239"/>
    </source>
</evidence>
<comment type="function">
    <text evidence="7">Catalyzes the decarboxylation of four acetate groups of uroporphyrinogen-III to yield coproporphyrinogen-III.</text>
</comment>
<dbReference type="Pfam" id="PF01208">
    <property type="entry name" value="URO-D"/>
    <property type="match status" value="1"/>
</dbReference>
<dbReference type="InterPro" id="IPR000257">
    <property type="entry name" value="Uroporphyrinogen_deCOase"/>
</dbReference>
<evidence type="ECO:0000313" key="13">
    <source>
        <dbReference type="Proteomes" id="UP000219439"/>
    </source>
</evidence>
<comment type="caution">
    <text evidence="7">Lacks conserved residue(s) required for the propagation of feature annotation.</text>
</comment>
<evidence type="ECO:0000256" key="9">
    <source>
        <dbReference type="RuleBase" id="RU004169"/>
    </source>
</evidence>
<dbReference type="NCBIfam" id="TIGR01464">
    <property type="entry name" value="hemE"/>
    <property type="match status" value="1"/>
</dbReference>
<reference evidence="12 13" key="1">
    <citation type="submission" date="2017-09" db="EMBL/GenBank/DDBJ databases">
        <authorList>
            <person name="Ehlers B."/>
            <person name="Leendertz F.H."/>
        </authorList>
    </citation>
    <scope>NUCLEOTIDE SEQUENCE [LARGE SCALE GENOMIC DNA]</scope>
    <source>
        <strain evidence="12 13">DSM 18289</strain>
    </source>
</reference>
<feature type="binding site" evidence="7">
    <location>
        <position position="149"/>
    </location>
    <ligand>
        <name>substrate</name>
    </ligand>
</feature>
<comment type="pathway">
    <text evidence="1 7 8">Porphyrin-containing compound metabolism; protoporphyrin-IX biosynthesis; coproporphyrinogen-III from 5-aminolevulinate: step 4/4.</text>
</comment>
<evidence type="ECO:0000256" key="2">
    <source>
        <dbReference type="ARBA" id="ARBA00009935"/>
    </source>
</evidence>
<evidence type="ECO:0000256" key="4">
    <source>
        <dbReference type="ARBA" id="ARBA00022793"/>
    </source>
</evidence>
<comment type="similarity">
    <text evidence="2 7 9">Belongs to the uroporphyrinogen decarboxylase family.</text>
</comment>
<comment type="subcellular location">
    <subcellularLocation>
        <location evidence="7">Cytoplasm</location>
    </subcellularLocation>
</comment>
<evidence type="ECO:0000259" key="10">
    <source>
        <dbReference type="PROSITE" id="PS00906"/>
    </source>
</evidence>
<evidence type="ECO:0000313" key="12">
    <source>
        <dbReference type="EMBL" id="SNZ19891.1"/>
    </source>
</evidence>
<keyword evidence="13" id="KW-1185">Reference proteome</keyword>
<name>A0A285PJ43_9HYPH</name>
<dbReference type="OrthoDB" id="9806656at2"/>